<evidence type="ECO:0008006" key="6">
    <source>
        <dbReference type="Google" id="ProtNLM"/>
    </source>
</evidence>
<keyword evidence="4" id="KW-0735">Signal-anchor</keyword>
<keyword evidence="4" id="KW-0812">Transmembrane</keyword>
<gene>
    <name evidence="5" type="ORF">MANT1106_LOCUS18040</name>
</gene>
<dbReference type="InterPro" id="IPR029044">
    <property type="entry name" value="Nucleotide-diphossugar_trans"/>
</dbReference>
<dbReference type="InterPro" id="IPR051993">
    <property type="entry name" value="Glycosyltransferase_8"/>
</dbReference>
<dbReference type="Gene3D" id="3.90.550.10">
    <property type="entry name" value="Spore Coat Polysaccharide Biosynthesis Protein SpsA, Chain A"/>
    <property type="match status" value="1"/>
</dbReference>
<name>A0A7S0SYV2_9CHLO</name>
<proteinExistence type="predicted"/>
<evidence type="ECO:0000313" key="5">
    <source>
        <dbReference type="EMBL" id="CAD8717939.1"/>
    </source>
</evidence>
<keyword evidence="2" id="KW-0328">Glycosyltransferase</keyword>
<dbReference type="GO" id="GO:0035252">
    <property type="term" value="F:UDP-xylosyltransferase activity"/>
    <property type="evidence" value="ECO:0007669"/>
    <property type="project" value="TreeGrafter"/>
</dbReference>
<reference evidence="5" key="1">
    <citation type="submission" date="2021-01" db="EMBL/GenBank/DDBJ databases">
        <authorList>
            <person name="Corre E."/>
            <person name="Pelletier E."/>
            <person name="Niang G."/>
            <person name="Scheremetjew M."/>
            <person name="Finn R."/>
            <person name="Kale V."/>
            <person name="Holt S."/>
            <person name="Cochrane G."/>
            <person name="Meng A."/>
            <person name="Brown T."/>
            <person name="Cohen L."/>
        </authorList>
    </citation>
    <scope>NUCLEOTIDE SEQUENCE</scope>
    <source>
        <strain evidence="5">SL-175</strain>
    </source>
</reference>
<dbReference type="GO" id="GO:0016266">
    <property type="term" value="P:protein O-linked glycosylation via N-acetyl-galactosamine"/>
    <property type="evidence" value="ECO:0007669"/>
    <property type="project" value="TreeGrafter"/>
</dbReference>
<dbReference type="AlphaFoldDB" id="A0A7S0SYV2"/>
<evidence type="ECO:0000256" key="2">
    <source>
        <dbReference type="ARBA" id="ARBA00022676"/>
    </source>
</evidence>
<dbReference type="PANTHER" id="PTHR46012">
    <property type="entry name" value="IP22168P"/>
    <property type="match status" value="1"/>
</dbReference>
<protein>
    <recommendedName>
        <fullName evidence="6">Glycosyltransferase</fullName>
    </recommendedName>
</protein>
<organism evidence="5">
    <name type="scientific">Mantoniella antarctica</name>
    <dbReference type="NCBI Taxonomy" id="81844"/>
    <lineage>
        <taxon>Eukaryota</taxon>
        <taxon>Viridiplantae</taxon>
        <taxon>Chlorophyta</taxon>
        <taxon>Mamiellophyceae</taxon>
        <taxon>Mamiellales</taxon>
        <taxon>Mamiellaceae</taxon>
        <taxon>Mantoniella</taxon>
    </lineage>
</organism>
<comment type="subcellular location">
    <subcellularLocation>
        <location evidence="1">Membrane</location>
        <topology evidence="1">Single-pass type II membrane protein</topology>
    </subcellularLocation>
</comment>
<evidence type="ECO:0000256" key="4">
    <source>
        <dbReference type="ARBA" id="ARBA00022968"/>
    </source>
</evidence>
<keyword evidence="3" id="KW-0808">Transferase</keyword>
<dbReference type="GO" id="GO:0016020">
    <property type="term" value="C:membrane"/>
    <property type="evidence" value="ECO:0007669"/>
    <property type="project" value="UniProtKB-SubCell"/>
</dbReference>
<dbReference type="PANTHER" id="PTHR46012:SF2">
    <property type="entry name" value="IP22168P"/>
    <property type="match status" value="1"/>
</dbReference>
<evidence type="ECO:0000256" key="1">
    <source>
        <dbReference type="ARBA" id="ARBA00004606"/>
    </source>
</evidence>
<accession>A0A7S0SYV2</accession>
<sequence>MPSINSYPALFTLFLAAFFCLIFSVNFLSINGIGQEGTGTKYAICPDSDMESCDCANSTLKMTDDENSIKEIFANSTLKMIDDENSTKVVSFAMSVCGDRGPEALISLKSAILLMSVLTTYEVHLFTDGSQALYDTFSVHVKAYSRLPNKENVRFTFHTIDMNSFLQTLFKPCSANRLIIPRTLKGKFGITQFIYVDTDILWLEDPAILFREFTKFGEDQEMGFAYEIESEHRDESSFYHSSGYSLPIIGPNGINAGVALFRVKDPNRTSDELLEIAKVYQSRMRLGDQDVLNFYGDKHPEQIFRMGCQFNRRSDSKCKVYVTGILHGNRGIFHHPLVAPYHEYALRWNLVRSIPLEGFP</sequence>
<dbReference type="SUPFAM" id="SSF53448">
    <property type="entry name" value="Nucleotide-diphospho-sugar transferases"/>
    <property type="match status" value="1"/>
</dbReference>
<dbReference type="EMBL" id="HBFC01030427">
    <property type="protein sequence ID" value="CAD8717939.1"/>
    <property type="molecule type" value="Transcribed_RNA"/>
</dbReference>
<evidence type="ECO:0000256" key="3">
    <source>
        <dbReference type="ARBA" id="ARBA00022679"/>
    </source>
</evidence>